<feature type="binding site" evidence="5">
    <location>
        <begin position="119"/>
        <end position="126"/>
    </location>
    <ligand>
        <name>ATP</name>
        <dbReference type="ChEBI" id="CHEBI:30616"/>
    </ligand>
</feature>
<dbReference type="PANTHER" id="PTHR24115:SF600">
    <property type="entry name" value="KINESIN-LIKE PROTEIN KIF23"/>
    <property type="match status" value="1"/>
</dbReference>
<dbReference type="PROSITE" id="PS50067">
    <property type="entry name" value="KINESIN_MOTOR_2"/>
    <property type="match status" value="1"/>
</dbReference>
<evidence type="ECO:0000256" key="3">
    <source>
        <dbReference type="ARBA" id="ARBA00022840"/>
    </source>
</evidence>
<keyword evidence="7" id="KW-0175">Coiled coil</keyword>
<dbReference type="InterPro" id="IPR027417">
    <property type="entry name" value="P-loop_NTPase"/>
</dbReference>
<dbReference type="PRINTS" id="PR00380">
    <property type="entry name" value="KINESINHEAVY"/>
</dbReference>
<dbReference type="Gene3D" id="2.60.40.4330">
    <property type="entry name" value="Kinesin-like protein Kif23, Arf6-interacting domain"/>
    <property type="match status" value="1"/>
</dbReference>
<keyword evidence="5 6" id="KW-0505">Motor protein</keyword>
<dbReference type="FunFam" id="2.60.40.4330:FF:000002">
    <property type="entry name" value="Kinesin-like protein"/>
    <property type="match status" value="1"/>
</dbReference>
<dbReference type="InterPro" id="IPR038105">
    <property type="entry name" value="Kif23_Arf-bd_sf"/>
</dbReference>
<dbReference type="GO" id="GO:0005524">
    <property type="term" value="F:ATP binding"/>
    <property type="evidence" value="ECO:0007669"/>
    <property type="project" value="UniProtKB-UniRule"/>
</dbReference>
<feature type="coiled-coil region" evidence="7">
    <location>
        <begin position="465"/>
        <end position="606"/>
    </location>
</feature>
<dbReference type="SUPFAM" id="SSF52540">
    <property type="entry name" value="P-loop containing nucleoside triphosphate hydrolases"/>
    <property type="match status" value="1"/>
</dbReference>
<keyword evidence="2 5" id="KW-0547">Nucleotide-binding</keyword>
<dbReference type="SMART" id="SM00129">
    <property type="entry name" value="KISc"/>
    <property type="match status" value="1"/>
</dbReference>
<dbReference type="PANTHER" id="PTHR24115">
    <property type="entry name" value="KINESIN-RELATED"/>
    <property type="match status" value="1"/>
</dbReference>
<dbReference type="Pfam" id="PF16540">
    <property type="entry name" value="MKLP1_Arf_bdg"/>
    <property type="match status" value="1"/>
</dbReference>
<evidence type="ECO:0000256" key="5">
    <source>
        <dbReference type="PROSITE-ProRule" id="PRU00283"/>
    </source>
</evidence>
<dbReference type="Proteomes" id="UP000075902">
    <property type="component" value="Unassembled WGS sequence"/>
</dbReference>
<reference evidence="11" key="1">
    <citation type="submission" date="2014-01" db="EMBL/GenBank/DDBJ databases">
        <title>The Genome Sequence of Anopheles melas CM1001059_A (V2).</title>
        <authorList>
            <consortium name="The Broad Institute Genomics Platform"/>
            <person name="Neafsey D.E."/>
            <person name="Besansky N."/>
            <person name="Howell P."/>
            <person name="Walton C."/>
            <person name="Young S.K."/>
            <person name="Zeng Q."/>
            <person name="Gargeya S."/>
            <person name="Fitzgerald M."/>
            <person name="Haas B."/>
            <person name="Abouelleil A."/>
            <person name="Allen A.W."/>
            <person name="Alvarado L."/>
            <person name="Arachchi H.M."/>
            <person name="Berlin A.M."/>
            <person name="Chapman S.B."/>
            <person name="Gainer-Dewar J."/>
            <person name="Goldberg J."/>
            <person name="Griggs A."/>
            <person name="Gujja S."/>
            <person name="Hansen M."/>
            <person name="Howarth C."/>
            <person name="Imamovic A."/>
            <person name="Ireland A."/>
            <person name="Larimer J."/>
            <person name="McCowan C."/>
            <person name="Murphy C."/>
            <person name="Pearson M."/>
            <person name="Poon T.W."/>
            <person name="Priest M."/>
            <person name="Roberts A."/>
            <person name="Saif S."/>
            <person name="Shea T."/>
            <person name="Sisk P."/>
            <person name="Sykes S."/>
            <person name="Wortman J."/>
            <person name="Nusbaum C."/>
            <person name="Birren B."/>
        </authorList>
    </citation>
    <scope>NUCLEOTIDE SEQUENCE [LARGE SCALE GENOMIC DNA]</scope>
    <source>
        <strain evidence="11">CM1001059</strain>
    </source>
</reference>
<dbReference type="AlphaFoldDB" id="A0A182UE24"/>
<feature type="region of interest" description="Disordered" evidence="8">
    <location>
        <begin position="752"/>
        <end position="804"/>
    </location>
</feature>
<dbReference type="STRING" id="34690.A0A182UE24"/>
<dbReference type="GO" id="GO:0005634">
    <property type="term" value="C:nucleus"/>
    <property type="evidence" value="ECO:0007669"/>
    <property type="project" value="TreeGrafter"/>
</dbReference>
<dbReference type="GO" id="GO:0007018">
    <property type="term" value="P:microtubule-based movement"/>
    <property type="evidence" value="ECO:0007669"/>
    <property type="project" value="InterPro"/>
</dbReference>
<dbReference type="GO" id="GO:0005874">
    <property type="term" value="C:microtubule"/>
    <property type="evidence" value="ECO:0007669"/>
    <property type="project" value="UniProtKB-KW"/>
</dbReference>
<keyword evidence="6" id="KW-0493">Microtubule</keyword>
<evidence type="ECO:0000256" key="4">
    <source>
        <dbReference type="ARBA" id="ARBA00023212"/>
    </source>
</evidence>
<feature type="region of interest" description="Disordered" evidence="8">
    <location>
        <begin position="643"/>
        <end position="665"/>
    </location>
</feature>
<reference evidence="10" key="2">
    <citation type="submission" date="2020-05" db="UniProtKB">
        <authorList>
            <consortium name="EnsemblMetazoa"/>
        </authorList>
    </citation>
    <scope>IDENTIFICATION</scope>
    <source>
        <strain evidence="10">CM1001059</strain>
    </source>
</reference>
<dbReference type="InterPro" id="IPR032384">
    <property type="entry name" value="Kif23_Arf-bd"/>
</dbReference>
<dbReference type="InterPro" id="IPR001752">
    <property type="entry name" value="Kinesin_motor_dom"/>
</dbReference>
<keyword evidence="4" id="KW-0206">Cytoskeleton</keyword>
<dbReference type="InterPro" id="IPR019821">
    <property type="entry name" value="Kinesin_motor_CS"/>
</dbReference>
<dbReference type="GO" id="GO:0003777">
    <property type="term" value="F:microtubule motor activity"/>
    <property type="evidence" value="ECO:0007669"/>
    <property type="project" value="InterPro"/>
</dbReference>
<dbReference type="GO" id="GO:0016887">
    <property type="term" value="F:ATP hydrolysis activity"/>
    <property type="evidence" value="ECO:0007669"/>
    <property type="project" value="TreeGrafter"/>
</dbReference>
<dbReference type="Pfam" id="PF00225">
    <property type="entry name" value="Kinesin"/>
    <property type="match status" value="1"/>
</dbReference>
<dbReference type="FunFam" id="3.40.850.10:FF:000084">
    <property type="entry name" value="Kinesin-like protein"/>
    <property type="match status" value="1"/>
</dbReference>
<dbReference type="PROSITE" id="PS00411">
    <property type="entry name" value="KINESIN_MOTOR_1"/>
    <property type="match status" value="1"/>
</dbReference>
<evidence type="ECO:0000256" key="2">
    <source>
        <dbReference type="ARBA" id="ARBA00022741"/>
    </source>
</evidence>
<dbReference type="Gene3D" id="3.40.850.10">
    <property type="entry name" value="Kinesin motor domain"/>
    <property type="match status" value="1"/>
</dbReference>
<feature type="region of interest" description="Disordered" evidence="8">
    <location>
        <begin position="1"/>
        <end position="27"/>
    </location>
</feature>
<dbReference type="GO" id="GO:0051256">
    <property type="term" value="P:mitotic spindle midzone assembly"/>
    <property type="evidence" value="ECO:0007669"/>
    <property type="project" value="TreeGrafter"/>
</dbReference>
<evidence type="ECO:0000313" key="10">
    <source>
        <dbReference type="EnsemblMetazoa" id="AMEC018728-PA"/>
    </source>
</evidence>
<dbReference type="VEuPathDB" id="VectorBase:AMEC018728"/>
<keyword evidence="4" id="KW-0963">Cytoplasm</keyword>
<evidence type="ECO:0000256" key="1">
    <source>
        <dbReference type="ARBA" id="ARBA00004245"/>
    </source>
</evidence>
<dbReference type="CDD" id="cd01368">
    <property type="entry name" value="KISc_KIF23_like"/>
    <property type="match status" value="1"/>
</dbReference>
<evidence type="ECO:0000256" key="8">
    <source>
        <dbReference type="SAM" id="MobiDB-lite"/>
    </source>
</evidence>
<evidence type="ECO:0000259" key="9">
    <source>
        <dbReference type="PROSITE" id="PS50067"/>
    </source>
</evidence>
<sequence length="804" mass="90897">MKTMRQKTPLKVLPKSAIKSRGNSGNNLGKDPVQVYCRVRPPPCESDLTCLRVTDPHTVVLTPPEIAINYKIANLKETQYIFKRVFGDAVRQHEVYVSVAQPLVEGLIRGRNGLLFTYGVTGSGKTYTMTGDLQHRGIMPRCLDALFRTIADYQAKKYTFKSDRLNGFDILTEAESKMVREDAQHNMFVHGVTEVEVKSVEEALELFQIGQKRKRMGHTILNAESSRSHSVFTIRLVQAPVDVQGENVVQDRNAITVSQLSLVDLAGSERTNRTGNTGQRLREAGNINNSLMTLRTCLEILRENQQTCGGKKVPYRDSKITHLFKNYFDGEGQVRMIVCVNPRAEDYDETAQVMKFAEMTQDVQIARPTPMKVDMGLTPGRRKANQLFKMAIGDMAERNHQHHVHTPFAGATESNGDHMEFDLGLVYSLEPFVADMKLGSAESDELVRKLSEVLELRIQKRKLLREDFNARQNRLRMNMHKLESDNLSLRTENTSYKGVLAQNKQKIIALENKVVVYESSIDDLNRRNRQLEERVRELQTQLNQKTQLVSQRELEKERQRKKFTSKIAVESEKMSRELEIKLMEQKNKLQDEMRDKEERLRLVSEIIQGTPIAARGRSSSVDKDFHKLESTPNVKSLVSVYATPRGSRPGTAVANGRHRRSRSTGERWLEHRAANPVPLGTILQPYYCNSKSVTKLTDKDVLAQKTTKYCLISQDADTEGELETKLYKGDVIPTSGGGAQVVFNDVECLKQYSPTKTPPSRKRSSNFVTPSAPPLSEIQNTNSKCSTAIEGHSAAAGQHKRSKH</sequence>
<keyword evidence="11" id="KW-1185">Reference proteome</keyword>
<dbReference type="InterPro" id="IPR036961">
    <property type="entry name" value="Kinesin_motor_dom_sf"/>
</dbReference>
<name>A0A182UE24_9DIPT</name>
<evidence type="ECO:0000256" key="6">
    <source>
        <dbReference type="RuleBase" id="RU000394"/>
    </source>
</evidence>
<feature type="domain" description="Kinesin motor" evidence="9">
    <location>
        <begin position="32"/>
        <end position="363"/>
    </location>
</feature>
<comment type="similarity">
    <text evidence="5 6">Belongs to the TRAFAC class myosin-kinesin ATPase superfamily. Kinesin family.</text>
</comment>
<evidence type="ECO:0000256" key="7">
    <source>
        <dbReference type="SAM" id="Coils"/>
    </source>
</evidence>
<proteinExistence type="inferred from homology"/>
<dbReference type="GO" id="GO:0005871">
    <property type="term" value="C:kinesin complex"/>
    <property type="evidence" value="ECO:0007669"/>
    <property type="project" value="TreeGrafter"/>
</dbReference>
<organism evidence="10 11">
    <name type="scientific">Anopheles melas</name>
    <dbReference type="NCBI Taxonomy" id="34690"/>
    <lineage>
        <taxon>Eukaryota</taxon>
        <taxon>Metazoa</taxon>
        <taxon>Ecdysozoa</taxon>
        <taxon>Arthropoda</taxon>
        <taxon>Hexapoda</taxon>
        <taxon>Insecta</taxon>
        <taxon>Pterygota</taxon>
        <taxon>Neoptera</taxon>
        <taxon>Endopterygota</taxon>
        <taxon>Diptera</taxon>
        <taxon>Nematocera</taxon>
        <taxon>Culicoidea</taxon>
        <taxon>Culicidae</taxon>
        <taxon>Anophelinae</taxon>
        <taxon>Anopheles</taxon>
    </lineage>
</organism>
<protein>
    <recommendedName>
        <fullName evidence="6">Kinesin-like protein</fullName>
    </recommendedName>
</protein>
<dbReference type="InterPro" id="IPR027640">
    <property type="entry name" value="Kinesin-like_fam"/>
</dbReference>
<evidence type="ECO:0000313" key="11">
    <source>
        <dbReference type="Proteomes" id="UP000075902"/>
    </source>
</evidence>
<accession>A0A182UE24</accession>
<keyword evidence="3 5" id="KW-0067">ATP-binding</keyword>
<feature type="compositionally biased region" description="Polar residues" evidence="8">
    <location>
        <begin position="777"/>
        <end position="786"/>
    </location>
</feature>
<dbReference type="GO" id="GO:0008017">
    <property type="term" value="F:microtubule binding"/>
    <property type="evidence" value="ECO:0007669"/>
    <property type="project" value="InterPro"/>
</dbReference>
<dbReference type="EnsemblMetazoa" id="AMEC018728-RA">
    <property type="protein sequence ID" value="AMEC018728-PA"/>
    <property type="gene ID" value="AMEC018728"/>
</dbReference>
<comment type="subcellular location">
    <subcellularLocation>
        <location evidence="1">Cytoplasm</location>
        <location evidence="1">Cytoskeleton</location>
    </subcellularLocation>
</comment>